<keyword evidence="3" id="KW-0813">Transport</keyword>
<name>A0ABV5KU29_9BACL</name>
<comment type="caution">
    <text evidence="10">The sequence shown here is derived from an EMBL/GenBank/DDBJ whole genome shotgun (WGS) entry which is preliminary data.</text>
</comment>
<evidence type="ECO:0000256" key="8">
    <source>
        <dbReference type="SAM" id="MobiDB-lite"/>
    </source>
</evidence>
<dbReference type="EMBL" id="JBHMDO010000034">
    <property type="protein sequence ID" value="MFB9328739.1"/>
    <property type="molecule type" value="Genomic_DNA"/>
</dbReference>
<feature type="region of interest" description="Disordered" evidence="8">
    <location>
        <begin position="33"/>
        <end position="220"/>
    </location>
</feature>
<evidence type="ECO:0000256" key="7">
    <source>
        <dbReference type="ARBA" id="ARBA00023008"/>
    </source>
</evidence>
<dbReference type="PANTHER" id="PTHR36507">
    <property type="entry name" value="BLL1555 PROTEIN"/>
    <property type="match status" value="1"/>
</dbReference>
<comment type="cofactor">
    <cofactor evidence="1">
        <name>Cu cation</name>
        <dbReference type="ChEBI" id="CHEBI:23378"/>
    </cofactor>
</comment>
<dbReference type="InterPro" id="IPR001235">
    <property type="entry name" value="Copper_blue_Plastocyanin"/>
</dbReference>
<evidence type="ECO:0000256" key="5">
    <source>
        <dbReference type="ARBA" id="ARBA00022764"/>
    </source>
</evidence>
<feature type="domain" description="Blue (type 1) copper" evidence="9">
    <location>
        <begin position="228"/>
        <end position="304"/>
    </location>
</feature>
<dbReference type="InterPro" id="IPR000923">
    <property type="entry name" value="BlueCu_1"/>
</dbReference>
<reference evidence="10 11" key="1">
    <citation type="submission" date="2024-09" db="EMBL/GenBank/DDBJ databases">
        <authorList>
            <person name="Sun Q."/>
            <person name="Mori K."/>
        </authorList>
    </citation>
    <scope>NUCLEOTIDE SEQUENCE [LARGE SCALE GENOMIC DNA]</scope>
    <source>
        <strain evidence="10 11">TISTR 2452</strain>
    </source>
</reference>
<gene>
    <name evidence="10" type="ORF">ACFFSY_22620</name>
</gene>
<feature type="compositionally biased region" description="Low complexity" evidence="8">
    <location>
        <begin position="33"/>
        <end position="44"/>
    </location>
</feature>
<dbReference type="RefSeq" id="WP_377498330.1">
    <property type="nucleotide sequence ID" value="NZ_JBHMDO010000034.1"/>
</dbReference>
<dbReference type="SUPFAM" id="SSF49503">
    <property type="entry name" value="Cupredoxins"/>
    <property type="match status" value="1"/>
</dbReference>
<dbReference type="PROSITE" id="PS51257">
    <property type="entry name" value="PROKAR_LIPOPROTEIN"/>
    <property type="match status" value="1"/>
</dbReference>
<dbReference type="InterPro" id="IPR035668">
    <property type="entry name" value="Amicyanin"/>
</dbReference>
<keyword evidence="6" id="KW-0249">Electron transport</keyword>
<dbReference type="Gene3D" id="2.60.40.420">
    <property type="entry name" value="Cupredoxins - blue copper proteins"/>
    <property type="match status" value="1"/>
</dbReference>
<feature type="compositionally biased region" description="Polar residues" evidence="8">
    <location>
        <begin position="108"/>
        <end position="120"/>
    </location>
</feature>
<comment type="subcellular location">
    <subcellularLocation>
        <location evidence="2">Periplasm</location>
    </subcellularLocation>
</comment>
<keyword evidence="7" id="KW-0186">Copper</keyword>
<dbReference type="PRINTS" id="PR00155">
    <property type="entry name" value="AMICYANIN"/>
</dbReference>
<feature type="compositionally biased region" description="Pro residues" evidence="8">
    <location>
        <begin position="196"/>
        <end position="210"/>
    </location>
</feature>
<evidence type="ECO:0000256" key="6">
    <source>
        <dbReference type="ARBA" id="ARBA00022982"/>
    </source>
</evidence>
<dbReference type="InterPro" id="IPR002386">
    <property type="entry name" value="Amicyanin/Pseudoazurin"/>
</dbReference>
<dbReference type="PROSITE" id="PS00196">
    <property type="entry name" value="COPPER_BLUE"/>
    <property type="match status" value="1"/>
</dbReference>
<evidence type="ECO:0000259" key="9">
    <source>
        <dbReference type="Pfam" id="PF00127"/>
    </source>
</evidence>
<evidence type="ECO:0000313" key="11">
    <source>
        <dbReference type="Proteomes" id="UP001589747"/>
    </source>
</evidence>
<evidence type="ECO:0000313" key="10">
    <source>
        <dbReference type="EMBL" id="MFB9328739.1"/>
    </source>
</evidence>
<dbReference type="Pfam" id="PF00127">
    <property type="entry name" value="Copper-bind"/>
    <property type="match status" value="1"/>
</dbReference>
<feature type="compositionally biased region" description="Low complexity" evidence="8">
    <location>
        <begin position="79"/>
        <end position="107"/>
    </location>
</feature>
<dbReference type="PANTHER" id="PTHR36507:SF1">
    <property type="entry name" value="BLL1555 PROTEIN"/>
    <property type="match status" value="1"/>
</dbReference>
<dbReference type="InterPro" id="IPR028871">
    <property type="entry name" value="BlueCu_1_BS"/>
</dbReference>
<dbReference type="Proteomes" id="UP001589747">
    <property type="component" value="Unassembled WGS sequence"/>
</dbReference>
<feature type="compositionally biased region" description="Basic and acidic residues" evidence="8">
    <location>
        <begin position="121"/>
        <end position="139"/>
    </location>
</feature>
<feature type="compositionally biased region" description="Basic and acidic residues" evidence="8">
    <location>
        <begin position="211"/>
        <end position="220"/>
    </location>
</feature>
<proteinExistence type="predicted"/>
<evidence type="ECO:0000256" key="3">
    <source>
        <dbReference type="ARBA" id="ARBA00022448"/>
    </source>
</evidence>
<evidence type="ECO:0000256" key="4">
    <source>
        <dbReference type="ARBA" id="ARBA00022723"/>
    </source>
</evidence>
<dbReference type="PRINTS" id="PR00156">
    <property type="entry name" value="COPPERBLUE"/>
</dbReference>
<keyword evidence="11" id="KW-1185">Reference proteome</keyword>
<keyword evidence="5" id="KW-0574">Periplasm</keyword>
<dbReference type="InterPro" id="IPR008972">
    <property type="entry name" value="Cupredoxin"/>
</dbReference>
<sequence>MKERGKRLLGIGIILLLIVFAISACGSNEQHAPQQAASANNSQHIDGSHTEGAMLDDNTNTASTDGDAGEQDAPVSPNDAGSGSGTTADTGSGTAGSATDSTDSTASPSKTDVQANTSKGSDPKSDAKTDDTSDNKTDDTPALADSTGKGTASSSSGAKASGTHSEDKGASNQDHTTGAGHEHANNAKSDNAAVPTTPPKAKPGSAPPKPSDSRKDSAKDAAKNHIVEIVEFAFSPAVLDVKKGDTVTFINRDAVKHSATADDESFDTKLLGQDEELTVTFDKEGEFSYYCLPHPAMTGTITVKSG</sequence>
<evidence type="ECO:0000256" key="2">
    <source>
        <dbReference type="ARBA" id="ARBA00004418"/>
    </source>
</evidence>
<dbReference type="CDD" id="cd13921">
    <property type="entry name" value="Amicyanin"/>
    <property type="match status" value="1"/>
</dbReference>
<protein>
    <submittedName>
        <fullName evidence="10">Plastocyanin/azurin family copper-binding protein</fullName>
    </submittedName>
</protein>
<dbReference type="InterPro" id="IPR052721">
    <property type="entry name" value="ET_Amicyanin"/>
</dbReference>
<evidence type="ECO:0000256" key="1">
    <source>
        <dbReference type="ARBA" id="ARBA00001935"/>
    </source>
</evidence>
<accession>A0ABV5KU29</accession>
<organism evidence="10 11">
    <name type="scientific">Paenibacillus aurantiacus</name>
    <dbReference type="NCBI Taxonomy" id="1936118"/>
    <lineage>
        <taxon>Bacteria</taxon>
        <taxon>Bacillati</taxon>
        <taxon>Bacillota</taxon>
        <taxon>Bacilli</taxon>
        <taxon>Bacillales</taxon>
        <taxon>Paenibacillaceae</taxon>
        <taxon>Paenibacillus</taxon>
    </lineage>
</organism>
<keyword evidence="4" id="KW-0479">Metal-binding</keyword>
<feature type="compositionally biased region" description="Low complexity" evidence="8">
    <location>
        <begin position="146"/>
        <end position="163"/>
    </location>
</feature>